<protein>
    <submittedName>
        <fullName evidence="1">3794_t:CDS:1</fullName>
    </submittedName>
</protein>
<dbReference type="EMBL" id="CAJVPZ010042444">
    <property type="protein sequence ID" value="CAG8763767.1"/>
    <property type="molecule type" value="Genomic_DNA"/>
</dbReference>
<dbReference type="Proteomes" id="UP000789396">
    <property type="component" value="Unassembled WGS sequence"/>
</dbReference>
<organism evidence="1 2">
    <name type="scientific">Racocetra fulgida</name>
    <dbReference type="NCBI Taxonomy" id="60492"/>
    <lineage>
        <taxon>Eukaryota</taxon>
        <taxon>Fungi</taxon>
        <taxon>Fungi incertae sedis</taxon>
        <taxon>Mucoromycota</taxon>
        <taxon>Glomeromycotina</taxon>
        <taxon>Glomeromycetes</taxon>
        <taxon>Diversisporales</taxon>
        <taxon>Gigasporaceae</taxon>
        <taxon>Racocetra</taxon>
    </lineage>
</organism>
<accession>A0A9N9NTZ7</accession>
<proteinExistence type="predicted"/>
<evidence type="ECO:0000313" key="2">
    <source>
        <dbReference type="Proteomes" id="UP000789396"/>
    </source>
</evidence>
<sequence>QLNKEYSGDEDESITANYVTAMNYFAYRLHLGRTDEEIVLHRFGQLFQQWIVDMYAIVEQTLLGDLILI</sequence>
<keyword evidence="2" id="KW-1185">Reference proteome</keyword>
<name>A0A9N9NTZ7_9GLOM</name>
<comment type="caution">
    <text evidence="1">The sequence shown here is derived from an EMBL/GenBank/DDBJ whole genome shotgun (WGS) entry which is preliminary data.</text>
</comment>
<reference evidence="1" key="1">
    <citation type="submission" date="2021-06" db="EMBL/GenBank/DDBJ databases">
        <authorList>
            <person name="Kallberg Y."/>
            <person name="Tangrot J."/>
            <person name="Rosling A."/>
        </authorList>
    </citation>
    <scope>NUCLEOTIDE SEQUENCE</scope>
    <source>
        <strain evidence="1">IN212</strain>
    </source>
</reference>
<gene>
    <name evidence="1" type="ORF">RFULGI_LOCUS14512</name>
</gene>
<dbReference type="OrthoDB" id="2449329at2759"/>
<dbReference type="AlphaFoldDB" id="A0A9N9NTZ7"/>
<evidence type="ECO:0000313" key="1">
    <source>
        <dbReference type="EMBL" id="CAG8763767.1"/>
    </source>
</evidence>
<feature type="non-terminal residue" evidence="1">
    <location>
        <position position="69"/>
    </location>
</feature>